<evidence type="ECO:0000313" key="1">
    <source>
        <dbReference type="EMBL" id="PAN13415.1"/>
    </source>
</evidence>
<gene>
    <name evidence="1" type="ORF">PAHAL_2G334700</name>
</gene>
<sequence length="67" mass="7472">MAAPPARAQAYYDYDYLIRLLPIGDSASFADGCAKCERVNEFNHWTAHGGVICVTFMLFESLCPCLH</sequence>
<dbReference type="EMBL" id="CM008047">
    <property type="protein sequence ID" value="PAN13415.1"/>
    <property type="molecule type" value="Genomic_DNA"/>
</dbReference>
<reference evidence="1" key="1">
    <citation type="submission" date="2018-04" db="EMBL/GenBank/DDBJ databases">
        <title>WGS assembly of Panicum hallii.</title>
        <authorList>
            <person name="Lovell J."/>
            <person name="Jenkins J."/>
            <person name="Lowry D."/>
            <person name="Mamidi S."/>
            <person name="Sreedasyam A."/>
            <person name="Weng X."/>
            <person name="Barry K."/>
            <person name="Bonette J."/>
            <person name="Campitelli B."/>
            <person name="Daum C."/>
            <person name="Gordon S."/>
            <person name="Gould B."/>
            <person name="Lipzen A."/>
            <person name="Macqueen A."/>
            <person name="Palacio-Mejia J."/>
            <person name="Plott C."/>
            <person name="Shakirov E."/>
            <person name="Shu S."/>
            <person name="Yoshinaga Y."/>
            <person name="Zane M."/>
            <person name="Rokhsar D."/>
            <person name="Grimwood J."/>
            <person name="Schmutz J."/>
            <person name="Juenger T."/>
        </authorList>
    </citation>
    <scope>NUCLEOTIDE SEQUENCE [LARGE SCALE GENOMIC DNA]</scope>
    <source>
        <strain evidence="1">FIL2</strain>
    </source>
</reference>
<accession>A0A2S3H1E4</accession>
<dbReference type="Gramene" id="PAN13415">
    <property type="protein sequence ID" value="PAN13415"/>
    <property type="gene ID" value="PAHAL_2G334700"/>
</dbReference>
<dbReference type="Proteomes" id="UP000243499">
    <property type="component" value="Chromosome 2"/>
</dbReference>
<organism evidence="1">
    <name type="scientific">Panicum hallii</name>
    <dbReference type="NCBI Taxonomy" id="206008"/>
    <lineage>
        <taxon>Eukaryota</taxon>
        <taxon>Viridiplantae</taxon>
        <taxon>Streptophyta</taxon>
        <taxon>Embryophyta</taxon>
        <taxon>Tracheophyta</taxon>
        <taxon>Spermatophyta</taxon>
        <taxon>Magnoliopsida</taxon>
        <taxon>Liliopsida</taxon>
        <taxon>Poales</taxon>
        <taxon>Poaceae</taxon>
        <taxon>PACMAD clade</taxon>
        <taxon>Panicoideae</taxon>
        <taxon>Panicodae</taxon>
        <taxon>Paniceae</taxon>
        <taxon>Panicinae</taxon>
        <taxon>Panicum</taxon>
        <taxon>Panicum sect. Panicum</taxon>
    </lineage>
</organism>
<dbReference type="AlphaFoldDB" id="A0A2S3H1E4"/>
<name>A0A2S3H1E4_9POAL</name>
<protein>
    <submittedName>
        <fullName evidence="1">Uncharacterized protein</fullName>
    </submittedName>
</protein>
<proteinExistence type="predicted"/>